<dbReference type="STRING" id="78410.A0A0P7BHJ9"/>
<feature type="compositionally biased region" description="Polar residues" evidence="1">
    <location>
        <begin position="63"/>
        <end position="80"/>
    </location>
</feature>
<reference evidence="2 3" key="1">
    <citation type="submission" date="2015-09" db="EMBL/GenBank/DDBJ databases">
        <title>Draft genome of a European isolate of the apple canker pathogen Neonectria ditissima.</title>
        <authorList>
            <person name="Gomez-Cortecero A."/>
            <person name="Harrison R.J."/>
            <person name="Armitage A.D."/>
        </authorList>
    </citation>
    <scope>NUCLEOTIDE SEQUENCE [LARGE SCALE GENOMIC DNA]</scope>
    <source>
        <strain evidence="2 3">R09/05</strain>
    </source>
</reference>
<gene>
    <name evidence="2" type="ORF">AK830_g3631</name>
</gene>
<feature type="compositionally biased region" description="Low complexity" evidence="1">
    <location>
        <begin position="27"/>
        <end position="37"/>
    </location>
</feature>
<dbReference type="AlphaFoldDB" id="A0A0P7BHJ9"/>
<dbReference type="EMBL" id="LKCW01000040">
    <property type="protein sequence ID" value="KPM42906.1"/>
    <property type="molecule type" value="Genomic_DNA"/>
</dbReference>
<sequence>MISSFLRKRITNRILEIKDDGGESESDASSTSGHTSGYQPRPIPHGHDELQAVPAGIDASEKSGPSNQSPVSPEAQSESEVQGDPGSRRRCQPCQQARASPDYPHRILALLDPLYCAGCRSEQPSIFFSYSSRGNKSNASRLCIGHEGYITVCPHLKFSLADVDSWKTKAFLNNNDKHTFLAEILSLGPGVLHLMGLRSREALSGIGAWSNSATCIRPIQHYFAPIYKSHLSVYLTQTSSSPSLLQERGGSFVARVTRQSCATR</sequence>
<evidence type="ECO:0000256" key="1">
    <source>
        <dbReference type="SAM" id="MobiDB-lite"/>
    </source>
</evidence>
<feature type="region of interest" description="Disordered" evidence="1">
    <location>
        <begin position="15"/>
        <end position="97"/>
    </location>
</feature>
<dbReference type="OrthoDB" id="5098322at2759"/>
<accession>A0A0P7BHJ9</accession>
<organism evidence="2 3">
    <name type="scientific">Neonectria ditissima</name>
    <dbReference type="NCBI Taxonomy" id="78410"/>
    <lineage>
        <taxon>Eukaryota</taxon>
        <taxon>Fungi</taxon>
        <taxon>Dikarya</taxon>
        <taxon>Ascomycota</taxon>
        <taxon>Pezizomycotina</taxon>
        <taxon>Sordariomycetes</taxon>
        <taxon>Hypocreomycetidae</taxon>
        <taxon>Hypocreales</taxon>
        <taxon>Nectriaceae</taxon>
        <taxon>Neonectria</taxon>
    </lineage>
</organism>
<protein>
    <submittedName>
        <fullName evidence="2">Uncharacterized protein</fullName>
    </submittedName>
</protein>
<name>A0A0P7BHJ9_9HYPO</name>
<proteinExistence type="predicted"/>
<keyword evidence="3" id="KW-1185">Reference proteome</keyword>
<evidence type="ECO:0000313" key="2">
    <source>
        <dbReference type="EMBL" id="KPM42906.1"/>
    </source>
</evidence>
<dbReference type="Proteomes" id="UP000050424">
    <property type="component" value="Unassembled WGS sequence"/>
</dbReference>
<evidence type="ECO:0000313" key="3">
    <source>
        <dbReference type="Proteomes" id="UP000050424"/>
    </source>
</evidence>
<comment type="caution">
    <text evidence="2">The sequence shown here is derived from an EMBL/GenBank/DDBJ whole genome shotgun (WGS) entry which is preliminary data.</text>
</comment>